<name>A0A069RF23_PEPLI</name>
<keyword evidence="2" id="KW-1003">Cell membrane</keyword>
<evidence type="ECO:0000256" key="4">
    <source>
        <dbReference type="ARBA" id="ARBA00022989"/>
    </source>
</evidence>
<keyword evidence="3 6" id="KW-0812">Transmembrane</keyword>
<dbReference type="STRING" id="1121324.CLIT_13c01320"/>
<dbReference type="Pfam" id="PF03899">
    <property type="entry name" value="ATP-synt_I"/>
    <property type="match status" value="1"/>
</dbReference>
<dbReference type="AlphaFoldDB" id="A0A069RF23"/>
<protein>
    <recommendedName>
        <fullName evidence="9">ATP synthase subunit I</fullName>
    </recommendedName>
</protein>
<feature type="transmembrane region" description="Helical" evidence="6">
    <location>
        <begin position="32"/>
        <end position="52"/>
    </location>
</feature>
<evidence type="ECO:0000256" key="2">
    <source>
        <dbReference type="ARBA" id="ARBA00022475"/>
    </source>
</evidence>
<evidence type="ECO:0000256" key="5">
    <source>
        <dbReference type="ARBA" id="ARBA00023136"/>
    </source>
</evidence>
<dbReference type="GO" id="GO:0005886">
    <property type="term" value="C:plasma membrane"/>
    <property type="evidence" value="ECO:0007669"/>
    <property type="project" value="UniProtKB-SubCell"/>
</dbReference>
<proteinExistence type="predicted"/>
<evidence type="ECO:0000256" key="6">
    <source>
        <dbReference type="SAM" id="Phobius"/>
    </source>
</evidence>
<gene>
    <name evidence="7" type="ORF">CLIT_13c01320</name>
</gene>
<accession>A0A069RF23</accession>
<dbReference type="eggNOG" id="ENOG503304M">
    <property type="taxonomic scope" value="Bacteria"/>
</dbReference>
<evidence type="ECO:0000313" key="7">
    <source>
        <dbReference type="EMBL" id="KDR94810.1"/>
    </source>
</evidence>
<evidence type="ECO:0008006" key="9">
    <source>
        <dbReference type="Google" id="ProtNLM"/>
    </source>
</evidence>
<keyword evidence="4 6" id="KW-1133">Transmembrane helix</keyword>
<evidence type="ECO:0000313" key="8">
    <source>
        <dbReference type="Proteomes" id="UP000027946"/>
    </source>
</evidence>
<evidence type="ECO:0000256" key="1">
    <source>
        <dbReference type="ARBA" id="ARBA00004651"/>
    </source>
</evidence>
<dbReference type="InterPro" id="IPR005598">
    <property type="entry name" value="ATP_synth_I"/>
</dbReference>
<comment type="caution">
    <text evidence="7">The sequence shown here is derived from an EMBL/GenBank/DDBJ whole genome shotgun (WGS) entry which is preliminary data.</text>
</comment>
<dbReference type="EMBL" id="JJMM01000013">
    <property type="protein sequence ID" value="KDR94810.1"/>
    <property type="molecule type" value="Genomic_DNA"/>
</dbReference>
<keyword evidence="5 6" id="KW-0472">Membrane</keyword>
<evidence type="ECO:0000256" key="3">
    <source>
        <dbReference type="ARBA" id="ARBA00022692"/>
    </source>
</evidence>
<feature type="transmembrane region" description="Helical" evidence="6">
    <location>
        <begin position="95"/>
        <end position="114"/>
    </location>
</feature>
<reference evidence="7 8" key="1">
    <citation type="submission" date="2014-03" db="EMBL/GenBank/DDBJ databases">
        <title>Genome sequence of Clostridium litorale W6, DSM 5388.</title>
        <authorList>
            <person name="Poehlein A."/>
            <person name="Jagirdar A."/>
            <person name="Khonsari B."/>
            <person name="Chibani C.M."/>
            <person name="Gutierrez Gutierrez D.A."/>
            <person name="Davydova E."/>
            <person name="Alghaithi H.S."/>
            <person name="Nair K.P."/>
            <person name="Dhamotharan K."/>
            <person name="Chandran L."/>
            <person name="G W."/>
            <person name="Daniel R."/>
        </authorList>
    </citation>
    <scope>NUCLEOTIDE SEQUENCE [LARGE SCALE GENOMIC DNA]</scope>
    <source>
        <strain evidence="7 8">W6</strain>
    </source>
</reference>
<feature type="transmembrane region" description="Helical" evidence="6">
    <location>
        <begin position="73"/>
        <end position="89"/>
    </location>
</feature>
<dbReference type="Proteomes" id="UP000027946">
    <property type="component" value="Unassembled WGS sequence"/>
</dbReference>
<organism evidence="7 8">
    <name type="scientific">Peptoclostridium litorale DSM 5388</name>
    <dbReference type="NCBI Taxonomy" id="1121324"/>
    <lineage>
        <taxon>Bacteria</taxon>
        <taxon>Bacillati</taxon>
        <taxon>Bacillota</taxon>
        <taxon>Clostridia</taxon>
        <taxon>Peptostreptococcales</taxon>
        <taxon>Peptoclostridiaceae</taxon>
        <taxon>Peptoclostridium</taxon>
    </lineage>
</organism>
<dbReference type="RefSeq" id="WP_038266298.1">
    <property type="nucleotide sequence ID" value="NZ_FSRH01000005.1"/>
</dbReference>
<keyword evidence="8" id="KW-1185">Reference proteome</keyword>
<sequence length="122" mass="13439">MDITKRIVKCVLVVDLIIIGILFATYTYSKAMLLGLLLGSVFSVINFRLLAITIEKVVEMDPGRAQIHAGTRYTIRLVITAAVLILALKAPYIDFIGAIIGLFLTKIASLYVGIRSRHSSME</sequence>
<feature type="transmembrane region" description="Helical" evidence="6">
    <location>
        <begin position="7"/>
        <end position="26"/>
    </location>
</feature>
<comment type="subcellular location">
    <subcellularLocation>
        <location evidence="1">Cell membrane</location>
        <topology evidence="1">Multi-pass membrane protein</topology>
    </subcellularLocation>
</comment>